<dbReference type="Pfam" id="PF01464">
    <property type="entry name" value="SLT"/>
    <property type="match status" value="1"/>
</dbReference>
<geneLocation type="plasmid" evidence="4">
    <name>pLaw3</name>
</geneLocation>
<dbReference type="PANTHER" id="PTHR37423">
    <property type="entry name" value="SOLUBLE LYTIC MUREIN TRANSGLYCOSYLASE-RELATED"/>
    <property type="match status" value="1"/>
</dbReference>
<evidence type="ECO:0000313" key="4">
    <source>
        <dbReference type="Proteomes" id="UP000002430"/>
    </source>
</evidence>
<keyword evidence="4" id="KW-1185">Reference proteome</keyword>
<dbReference type="AlphaFoldDB" id="Q1MNU5"/>
<dbReference type="PANTHER" id="PTHR37423:SF2">
    <property type="entry name" value="MEMBRANE-BOUND LYTIC MUREIN TRANSGLYCOSYLASE C"/>
    <property type="match status" value="1"/>
</dbReference>
<dbReference type="KEGG" id="lip:LIC036"/>
<dbReference type="InterPro" id="IPR023346">
    <property type="entry name" value="Lysozyme-like_dom_sf"/>
</dbReference>
<organism evidence="3 4">
    <name type="scientific">Lawsonia intracellularis (strain PHE/MN1-00)</name>
    <dbReference type="NCBI Taxonomy" id="363253"/>
    <lineage>
        <taxon>Bacteria</taxon>
        <taxon>Pseudomonadati</taxon>
        <taxon>Thermodesulfobacteriota</taxon>
        <taxon>Desulfovibrionia</taxon>
        <taxon>Desulfovibrionales</taxon>
        <taxon>Desulfovibrionaceae</taxon>
        <taxon>Lawsonia</taxon>
    </lineage>
</organism>
<dbReference type="OrthoDB" id="9815002at2"/>
<feature type="domain" description="Transglycosylase SLT" evidence="2">
    <location>
        <begin position="47"/>
        <end position="149"/>
    </location>
</feature>
<proteinExistence type="inferred from homology"/>
<evidence type="ECO:0000313" key="3">
    <source>
        <dbReference type="EMBL" id="CAJ53988.1"/>
    </source>
</evidence>
<evidence type="ECO:0000259" key="2">
    <source>
        <dbReference type="Pfam" id="PF01464"/>
    </source>
</evidence>
<dbReference type="SUPFAM" id="SSF53955">
    <property type="entry name" value="Lysozyme-like"/>
    <property type="match status" value="1"/>
</dbReference>
<dbReference type="Gene3D" id="1.10.530.10">
    <property type="match status" value="1"/>
</dbReference>
<gene>
    <name evidence="3" type="primary">slt</name>
    <name evidence="3" type="ordered locus">LIC036</name>
</gene>
<dbReference type="InterPro" id="IPR008258">
    <property type="entry name" value="Transglycosylase_SLT_dom_1"/>
</dbReference>
<comment type="similarity">
    <text evidence="1">Belongs to the transglycosylase Slt family.</text>
</comment>
<name>Q1MNU5_LAWIP</name>
<protein>
    <submittedName>
        <fullName evidence="3">Lytic murein transglycosylase</fullName>
    </submittedName>
</protein>
<evidence type="ECO:0000256" key="1">
    <source>
        <dbReference type="ARBA" id="ARBA00007734"/>
    </source>
</evidence>
<dbReference type="EMBL" id="AM180255">
    <property type="protein sequence ID" value="CAJ53988.1"/>
    <property type="molecule type" value="Genomic_DNA"/>
</dbReference>
<dbReference type="CAZy" id="GH23">
    <property type="family name" value="Glycoside Hydrolase Family 23"/>
</dbReference>
<dbReference type="Proteomes" id="UP000002430">
    <property type="component" value="Plasmid 3"/>
</dbReference>
<reference evidence="3 4" key="1">
    <citation type="submission" date="2005-11" db="EMBL/GenBank/DDBJ databases">
        <title>The complete genome sequence of Lawsonia intracellularis: the causative agent of proliferative enteropathy.</title>
        <authorList>
            <person name="Kaur K."/>
            <person name="Zhang Q."/>
            <person name="Beckler D."/>
            <person name="Munir S."/>
            <person name="Li L."/>
            <person name="Kinsley K."/>
            <person name="Herron L."/>
            <person name="Peterson A."/>
            <person name="May B."/>
            <person name="Singh S."/>
            <person name="Gebhart C."/>
            <person name="Kapur V."/>
        </authorList>
    </citation>
    <scope>NUCLEOTIDE SEQUENCE [LARGE SCALE GENOMIC DNA]</scope>
    <source>
        <strain evidence="3 4">PHE/MN1-00</strain>
        <plasmid evidence="4">pLaw3</plasmid>
    </source>
</reference>
<keyword evidence="3" id="KW-0614">Plasmid</keyword>
<accession>Q1MNU5</accession>
<dbReference type="RefSeq" id="WP_011527355.1">
    <property type="nucleotide sequence ID" value="NC_008014.1"/>
</dbReference>
<dbReference type="HOGENOM" id="CLU_092742_0_0_7"/>
<sequence>MLKVCCIILLLLCGSKECLGEIPYAAQRHRNVLIRVAREVWGMDAPVALFAAQIHTESLWHENAVSPVGAQGLAQFMPETAAWLPTVAPETGEPLPFNPAWSLRALVTYDLWLWERVDAIYQCDQMAFMLSAYNGGLGWVQKDKRMAKDNGLDPNRYWDCVERINAGRRKSAFQENRKYPKVILHTYQKKYEDAGWGRGVECDYR</sequence>